<accession>A0A1S6JHZ3</accession>
<sequence>MTPSLRTARACRAAAALLLAAAGYAASHHPWLALPGLYGAAVFAWCAARARTEHRLRLARAQRAERLARPRRQQPLSTALPPCCAFWRLSDGAPHGPECTRPAAARGPLRDGCCERWWTSLGARHDADCPHHAGTSGQARTRTSPR</sequence>
<feature type="signal peptide" evidence="1">
    <location>
        <begin position="1"/>
        <end position="25"/>
    </location>
</feature>
<evidence type="ECO:0000313" key="2">
    <source>
        <dbReference type="EMBL" id="AQS71352.1"/>
    </source>
</evidence>
<evidence type="ECO:0000256" key="1">
    <source>
        <dbReference type="SAM" id="SignalP"/>
    </source>
</evidence>
<dbReference type="KEGG" id="spac:B1H29_34710"/>
<dbReference type="RefSeq" id="WP_055420184.1">
    <property type="nucleotide sequence ID" value="NZ_CP019724.1"/>
</dbReference>
<reference evidence="2 3" key="1">
    <citation type="submission" date="2017-02" db="EMBL/GenBank/DDBJ databases">
        <title>Streptomyces pactum ACT12 Genome sequencing and assembly.</title>
        <authorList>
            <person name="Xue Q."/>
            <person name="Yan X."/>
            <person name="Jia L."/>
            <person name="Yan H."/>
        </authorList>
    </citation>
    <scope>NUCLEOTIDE SEQUENCE [LARGE SCALE GENOMIC DNA]</scope>
    <source>
        <strain evidence="2 3">ACT12</strain>
    </source>
</reference>
<organism evidence="2 3">
    <name type="scientific">Streptomyces pactum</name>
    <dbReference type="NCBI Taxonomy" id="68249"/>
    <lineage>
        <taxon>Bacteria</taxon>
        <taxon>Bacillati</taxon>
        <taxon>Actinomycetota</taxon>
        <taxon>Actinomycetes</taxon>
        <taxon>Kitasatosporales</taxon>
        <taxon>Streptomycetaceae</taxon>
        <taxon>Streptomyces</taxon>
    </lineage>
</organism>
<dbReference type="OrthoDB" id="4330282at2"/>
<name>A0A1S6JHZ3_9ACTN</name>
<dbReference type="AlphaFoldDB" id="A0A1S6JHZ3"/>
<protein>
    <submittedName>
        <fullName evidence="2">Uncharacterized protein</fullName>
    </submittedName>
</protein>
<feature type="chain" id="PRO_5010530804" evidence="1">
    <location>
        <begin position="26"/>
        <end position="146"/>
    </location>
</feature>
<gene>
    <name evidence="2" type="ORF">B1H29_34710</name>
</gene>
<keyword evidence="1" id="KW-0732">Signal</keyword>
<proteinExistence type="predicted"/>
<dbReference type="Proteomes" id="UP000189443">
    <property type="component" value="Chromosome"/>
</dbReference>
<keyword evidence="3" id="KW-1185">Reference proteome</keyword>
<evidence type="ECO:0000313" key="3">
    <source>
        <dbReference type="Proteomes" id="UP000189443"/>
    </source>
</evidence>
<dbReference type="EMBL" id="CP019724">
    <property type="protein sequence ID" value="AQS71352.1"/>
    <property type="molecule type" value="Genomic_DNA"/>
</dbReference>